<dbReference type="Pfam" id="PF08613">
    <property type="entry name" value="Cyclin"/>
    <property type="match status" value="2"/>
</dbReference>
<dbReference type="Gene3D" id="1.10.472.10">
    <property type="entry name" value="Cyclin-like"/>
    <property type="match status" value="1"/>
</dbReference>
<dbReference type="Gene3D" id="3.40.1620.60">
    <property type="match status" value="1"/>
</dbReference>
<dbReference type="GO" id="GO:0006508">
    <property type="term" value="P:proteolysis"/>
    <property type="evidence" value="ECO:0007669"/>
    <property type="project" value="UniProtKB-KW"/>
</dbReference>
<feature type="region of interest" description="Disordered" evidence="5">
    <location>
        <begin position="1720"/>
        <end position="1793"/>
    </location>
</feature>
<evidence type="ECO:0000256" key="2">
    <source>
        <dbReference type="ARBA" id="ARBA00056552"/>
    </source>
</evidence>
<dbReference type="PANTHER" id="PTHR11905">
    <property type="entry name" value="ADAM A DISINTEGRIN AND METALLOPROTEASE DOMAIN"/>
    <property type="match status" value="1"/>
</dbReference>
<feature type="region of interest" description="Disordered" evidence="5">
    <location>
        <begin position="950"/>
        <end position="975"/>
    </location>
</feature>
<feature type="chain" id="PRO_5001755687" description="Disintegrin and metalloproteinase domain-containing protein B" evidence="7">
    <location>
        <begin position="27"/>
        <end position="1793"/>
    </location>
</feature>
<feature type="compositionally biased region" description="Pro residues" evidence="5">
    <location>
        <begin position="870"/>
        <end position="880"/>
    </location>
</feature>
<dbReference type="PANTHER" id="PTHR11905:SF159">
    <property type="entry name" value="ADAM METALLOPROTEASE"/>
    <property type="match status" value="1"/>
</dbReference>
<dbReference type="InterPro" id="IPR024079">
    <property type="entry name" value="MetalloPept_cat_dom_sf"/>
</dbReference>
<dbReference type="InterPro" id="IPR002870">
    <property type="entry name" value="Peptidase_M12B_N"/>
</dbReference>
<keyword evidence="7" id="KW-0732">Signal</keyword>
<dbReference type="SUPFAM" id="SSF55486">
    <property type="entry name" value="Metalloproteases ('zincins'), catalytic domain"/>
    <property type="match status" value="1"/>
</dbReference>
<keyword evidence="4" id="KW-0862">Zinc</keyword>
<dbReference type="FunFam" id="4.10.70.10:FF:000003">
    <property type="entry name" value="Disintegrin and metalloproteinase domain-containing protein 17"/>
    <property type="match status" value="1"/>
</dbReference>
<dbReference type="InterPro" id="IPR013922">
    <property type="entry name" value="Cyclin_PHO80-like"/>
</dbReference>
<evidence type="ECO:0000259" key="8">
    <source>
        <dbReference type="PROSITE" id="PS50214"/>
    </source>
</evidence>
<sequence length="1793" mass="189946">MRLSSAHRWLAALLLALVLAATPITARSRQSGPLQRIARTSNVQLEQIPPSFTSATRLQSRTSSANQHPLRLSFRAFQQDFHLHLQPNNELLHPDGTLVKYYAHNETTGESYVRSTQTLYPGDVAAYHGVVVHASHSRRRLEEDRAGFARDIYRDRDFGVVGRASILLHDDGSVSGEPIFEGSFDWFGNVHHVDTPRSYLAKRQADDPALEPRSQNTASMVVHRDSDISLEPRDEATSATTFSNFTQSMGCSSDALSFNSHNRLVLSDDTNDATSRSVYSFFKMPAPPRLARRDLFSGWNDLFTRSLQDDLIESPQASPDDFVYHEDLDDYLEPTFRKRQATGNDIGNGSNQTNSYENVIGSTAGCPNSARVVYAGIASDCAYTQRRGDQDAARTEILNNMNSVSNLYRSTFNISIGVVELDVRSGNCPATATQDAPWNIGCGTISIDERLSDFSQWRTQQPGNGIGLWHLMTACNSGSEIGVAWLGTVCMTTGSSSSGQTVSGTGVSSITQQQWQVMAHEMGHNFGAIHDCTNGCTSNSNYATQSGGAPCCPLSASSCNANAQYIMNPSSRANIQSFSQCSIGNVCSLLGRGLDTSCVQTPGARSTLSTQQCGNGILEPGEECDAGPNGSRCCTSECKLASNAQCDPASSPCCSDSCSFAPSSQMCRPSVDSRCDTAEYCTGSSAECPADQTNEDGSSCGNGLTCANGFCTSRDLQCQQASTGSISFRSACAASNANSCQLTCQSPTSRNQCLILQQPFIDGTSCGYGGRCENGECKSGSWQTTFRNLYKDNLRISIPVTIIVGIIVLLILWAIVRRCCCSSRRQRGAGAAKASRASRGPNMGYAPGSAYNPVATPQSTASGSHAPNGFAPPPGPPPPARESSSIVFSAFIVRIVFSTPSPGAAKPYHFGHLATAAAAKRRRVNFQNVVCTHVLFVQLQHGHLGLQPTGASPVSHVLSRSPKLDGKSKKHAKHSSKALERRLCSALQRSARSGHFDFCSIIPNPTGDCRACAAGTSYSRTTTTTISYAATDSLPAQRRIVLFWRLRRHARTRLGRNAHNRGNLDVRRVSDASLRDSVPLPIPAHPAGCLVLDPSNPRTMLSTSPDHTSAASPPGAPSPQSSSVGSCYTSSSSQASVRARHTLSDPSSSSTSPASAFDRSSDYHTAPAPAKRPSNGGASAAHTHQSFSALAAQQTGLASSAACTTMNPHSTAYEAMDPRAYLRAGPSSRAHPDAATPSPNEPRYSQGGSPDNSRAPAAKTRRTSPGGSRASGNLAPSHYDRTESPHPEYTAIAHAARSSQLDTSANSSAFTSSNASTLHPSSSFAPMDWSSEAATHASSHRAASPGDPRPAASHMPTSNATVASTSSTAASPRTHSDGQSHPAHQCAPSSSGAQAPASISARASASSSADRAETKSHAQSMPKMDLATFPPQELLKILATLLQEIASANDDFQPDGSKDESRSRRGARTRDRSTPATPAEASDSADTSAARDYAAPPGSHLSFSDSRRPSVTTAALGALATPSSTLCFHARNVPSISIESYLLRILKYCPTTNEVFLSLLVYFDRMSRMGTGAKPGANGGGEAAGEAAGLPRALERATGQGEAASQPSATRGSDGEASSLDPKPEHAAAHPGIRGFAIDSYNVHRLVIAGVTVASKFFSDVFYTNSRYAKVGGLPPHELNQLELQFLLLNDFRLTIPLEEMQRYADQLLMYGSGRAELARSTKQANPASSLDASRPNAATGEPVAGRPSTSAAGGAEHDSAGTTLQMAGQARPTDEAGVDTQGDVHMSDVKTS</sequence>
<dbReference type="GeneID" id="26303350"/>
<dbReference type="InterPro" id="IPR036436">
    <property type="entry name" value="Disintegrin_dom_sf"/>
</dbReference>
<feature type="binding site" evidence="4">
    <location>
        <position position="524"/>
    </location>
    <ligand>
        <name>Zn(2+)</name>
        <dbReference type="ChEBI" id="CHEBI:29105"/>
        <note>catalytic</note>
    </ligand>
</feature>
<evidence type="ECO:0000256" key="5">
    <source>
        <dbReference type="SAM" id="MobiDB-lite"/>
    </source>
</evidence>
<keyword evidence="10" id="KW-0378">Hydrolase</keyword>
<feature type="domain" description="Peptidase M12B" evidence="9">
    <location>
        <begin position="371"/>
        <end position="602"/>
    </location>
</feature>
<dbReference type="GO" id="GO:0046872">
    <property type="term" value="F:metal ion binding"/>
    <property type="evidence" value="ECO:0007669"/>
    <property type="project" value="UniProtKB-KW"/>
</dbReference>
<keyword evidence="10" id="KW-0482">Metalloprotease</keyword>
<dbReference type="Proteomes" id="UP000053758">
    <property type="component" value="Unassembled WGS sequence"/>
</dbReference>
<keyword evidence="11" id="KW-1185">Reference proteome</keyword>
<feature type="compositionally biased region" description="Low complexity" evidence="5">
    <location>
        <begin position="1387"/>
        <end position="1409"/>
    </location>
</feature>
<dbReference type="EMBL" id="DF830072">
    <property type="protein sequence ID" value="GAK64361.1"/>
    <property type="molecule type" value="Genomic_DNA"/>
</dbReference>
<evidence type="ECO:0000256" key="1">
    <source>
        <dbReference type="ARBA" id="ARBA00023157"/>
    </source>
</evidence>
<feature type="compositionally biased region" description="Low complexity" evidence="5">
    <location>
        <begin position="1357"/>
        <end position="1371"/>
    </location>
</feature>
<dbReference type="GO" id="GO:0019901">
    <property type="term" value="F:protein kinase binding"/>
    <property type="evidence" value="ECO:0007669"/>
    <property type="project" value="InterPro"/>
</dbReference>
<keyword evidence="6" id="KW-0472">Membrane</keyword>
<gene>
    <name evidence="10" type="ORF">PAN0_005c2574</name>
</gene>
<dbReference type="Gene3D" id="4.10.70.10">
    <property type="entry name" value="Disintegrin domain"/>
    <property type="match status" value="1"/>
</dbReference>
<evidence type="ECO:0000313" key="11">
    <source>
        <dbReference type="Proteomes" id="UP000053758"/>
    </source>
</evidence>
<keyword evidence="4" id="KW-0479">Metal-binding</keyword>
<feature type="region of interest" description="Disordered" evidence="5">
    <location>
        <begin position="1595"/>
        <end position="1628"/>
    </location>
</feature>
<feature type="domain" description="Disintegrin" evidence="8">
    <location>
        <begin position="610"/>
        <end position="696"/>
    </location>
</feature>
<feature type="compositionally biased region" description="Low complexity" evidence="5">
    <location>
        <begin position="1474"/>
        <end position="1496"/>
    </location>
</feature>
<dbReference type="HOGENOM" id="CLU_238275_0_0_1"/>
<evidence type="ECO:0000313" key="10">
    <source>
        <dbReference type="EMBL" id="GAK64361.1"/>
    </source>
</evidence>
<feature type="compositionally biased region" description="Polar residues" evidence="5">
    <location>
        <begin position="1096"/>
        <end position="1107"/>
    </location>
</feature>
<feature type="compositionally biased region" description="Low complexity" evidence="5">
    <location>
        <begin position="1109"/>
        <end position="1133"/>
    </location>
</feature>
<protein>
    <recommendedName>
        <fullName evidence="3">Disintegrin and metalloproteinase domain-containing protein B</fullName>
    </recommendedName>
</protein>
<evidence type="ECO:0000256" key="6">
    <source>
        <dbReference type="SAM" id="Phobius"/>
    </source>
</evidence>
<feature type="compositionally biased region" description="Polar residues" evidence="5">
    <location>
        <begin position="856"/>
        <end position="865"/>
    </location>
</feature>
<feature type="transmembrane region" description="Helical" evidence="6">
    <location>
        <begin position="796"/>
        <end position="816"/>
    </location>
</feature>
<dbReference type="InterPro" id="IPR034028">
    <property type="entry name" value="ZnMc_ADAM_fungal"/>
</dbReference>
<organism evidence="10">
    <name type="scientific">Pseudozyma antarctica</name>
    <name type="common">Yeast</name>
    <name type="synonym">Candida antarctica</name>
    <dbReference type="NCBI Taxonomy" id="84753"/>
    <lineage>
        <taxon>Eukaryota</taxon>
        <taxon>Fungi</taxon>
        <taxon>Dikarya</taxon>
        <taxon>Basidiomycota</taxon>
        <taxon>Ustilaginomycotina</taxon>
        <taxon>Ustilaginomycetes</taxon>
        <taxon>Ustilaginales</taxon>
        <taxon>Ustilaginaceae</taxon>
        <taxon>Moesziomyces</taxon>
    </lineage>
</organism>
<evidence type="ECO:0000259" key="9">
    <source>
        <dbReference type="PROSITE" id="PS50215"/>
    </source>
</evidence>
<dbReference type="Pfam" id="PF01562">
    <property type="entry name" value="Pep_M12B_propep"/>
    <property type="match status" value="1"/>
</dbReference>
<proteinExistence type="predicted"/>
<keyword evidence="10" id="KW-0645">Protease</keyword>
<name>A0A081CCG5_PSEA2</name>
<accession>A0A081CCG5</accession>
<feature type="region of interest" description="Disordered" evidence="5">
    <location>
        <begin position="1297"/>
        <end position="1425"/>
    </location>
</feature>
<evidence type="ECO:0000256" key="7">
    <source>
        <dbReference type="SAM" id="SignalP"/>
    </source>
</evidence>
<dbReference type="Pfam" id="PF00200">
    <property type="entry name" value="Disintegrin"/>
    <property type="match status" value="1"/>
</dbReference>
<reference evidence="10" key="1">
    <citation type="submission" date="2014-07" db="EMBL/GenBank/DDBJ databases">
        <title>Draft genome sequence of the yeast Pseudozyma antarctica JCM 10317 known as a producer of lipase B which used in a wide range of industrial applications.</title>
        <authorList>
            <person name="Morita T."/>
            <person name="Saika A."/>
            <person name="Koike H."/>
        </authorList>
    </citation>
    <scope>NUCLEOTIDE SEQUENCE</scope>
    <source>
        <strain evidence="10">JCM 10317</strain>
    </source>
</reference>
<dbReference type="RefSeq" id="XP_014657301.1">
    <property type="nucleotide sequence ID" value="XM_014801815.1"/>
</dbReference>
<dbReference type="InterPro" id="IPR001762">
    <property type="entry name" value="Disintegrin_dom"/>
</dbReference>
<dbReference type="SMART" id="SM00050">
    <property type="entry name" value="DISIN"/>
    <property type="match status" value="1"/>
</dbReference>
<feature type="compositionally biased region" description="Basic and acidic residues" evidence="5">
    <location>
        <begin position="1456"/>
        <end position="1473"/>
    </location>
</feature>
<dbReference type="CDD" id="cd04271">
    <property type="entry name" value="ZnMc_ADAM_fungal"/>
    <property type="match status" value="1"/>
</dbReference>
<feature type="active site" evidence="4">
    <location>
        <position position="521"/>
    </location>
</feature>
<dbReference type="CDD" id="cd20558">
    <property type="entry name" value="CYCLIN_ScPCL7-like"/>
    <property type="match status" value="1"/>
</dbReference>
<comment type="function">
    <text evidence="2">Probable zinc protease.</text>
</comment>
<dbReference type="PROSITE" id="PS50215">
    <property type="entry name" value="ADAM_MEPRO"/>
    <property type="match status" value="1"/>
</dbReference>
<feature type="signal peptide" evidence="7">
    <location>
        <begin position="1"/>
        <end position="26"/>
    </location>
</feature>
<feature type="region of interest" description="Disordered" evidence="5">
    <location>
        <begin position="1449"/>
        <end position="1507"/>
    </location>
</feature>
<feature type="binding site" evidence="4">
    <location>
        <position position="530"/>
    </location>
    <ligand>
        <name>Zn(2+)</name>
        <dbReference type="ChEBI" id="CHEBI:29105"/>
        <note>catalytic</note>
    </ligand>
</feature>
<keyword evidence="6" id="KW-0812">Transmembrane</keyword>
<dbReference type="PROSITE" id="PS50214">
    <property type="entry name" value="DISINTEGRIN_2"/>
    <property type="match status" value="1"/>
</dbReference>
<feature type="region of interest" description="Disordered" evidence="5">
    <location>
        <begin position="1085"/>
        <end position="1184"/>
    </location>
</feature>
<comment type="caution">
    <text evidence="4">Lacks conserved residue(s) required for the propagation of feature annotation.</text>
</comment>
<evidence type="ECO:0000256" key="3">
    <source>
        <dbReference type="ARBA" id="ARBA00074021"/>
    </source>
</evidence>
<feature type="compositionally biased region" description="Low complexity" evidence="5">
    <location>
        <begin position="1330"/>
        <end position="1344"/>
    </location>
</feature>
<feature type="region of interest" description="Disordered" evidence="5">
    <location>
        <begin position="1223"/>
        <end position="1285"/>
    </location>
</feature>
<dbReference type="GO" id="GO:0004222">
    <property type="term" value="F:metalloendopeptidase activity"/>
    <property type="evidence" value="ECO:0007669"/>
    <property type="project" value="InterPro"/>
</dbReference>
<dbReference type="Pfam" id="PF13688">
    <property type="entry name" value="Reprolysin_5"/>
    <property type="match status" value="1"/>
</dbReference>
<dbReference type="SUPFAM" id="SSF57552">
    <property type="entry name" value="Blood coagulation inhibitor (disintegrin)"/>
    <property type="match status" value="1"/>
</dbReference>
<dbReference type="InterPro" id="IPR001590">
    <property type="entry name" value="Peptidase_M12B"/>
</dbReference>
<feature type="region of interest" description="Disordered" evidence="5">
    <location>
        <begin position="856"/>
        <end position="882"/>
    </location>
</feature>
<evidence type="ECO:0000256" key="4">
    <source>
        <dbReference type="PROSITE-ProRule" id="PRU00276"/>
    </source>
</evidence>
<dbReference type="Gene3D" id="3.40.390.10">
    <property type="entry name" value="Collagenase (Catalytic Domain)"/>
    <property type="match status" value="1"/>
</dbReference>
<keyword evidence="1" id="KW-1015">Disulfide bond</keyword>
<feature type="compositionally biased region" description="Low complexity" evidence="5">
    <location>
        <begin position="1303"/>
        <end position="1317"/>
    </location>
</feature>
<feature type="compositionally biased region" description="Low complexity" evidence="5">
    <location>
        <begin position="1144"/>
        <end position="1158"/>
    </location>
</feature>
<feature type="binding site" evidence="4">
    <location>
        <position position="520"/>
    </location>
    <ligand>
        <name>Zn(2+)</name>
        <dbReference type="ChEBI" id="CHEBI:29105"/>
        <note>catalytic</note>
    </ligand>
</feature>
<feature type="compositionally biased region" description="Polar residues" evidence="5">
    <location>
        <begin position="1721"/>
        <end position="1732"/>
    </location>
</feature>
<keyword evidence="6" id="KW-1133">Transmembrane helix</keyword>